<evidence type="ECO:0000256" key="1">
    <source>
        <dbReference type="SAM" id="MobiDB-lite"/>
    </source>
</evidence>
<dbReference type="EMBL" id="CAJMWW010000618">
    <property type="protein sequence ID" value="CAE6475257.1"/>
    <property type="molecule type" value="Genomic_DNA"/>
</dbReference>
<dbReference type="Proteomes" id="UP000663841">
    <property type="component" value="Unassembled WGS sequence"/>
</dbReference>
<feature type="region of interest" description="Disordered" evidence="1">
    <location>
        <begin position="40"/>
        <end position="83"/>
    </location>
</feature>
<reference evidence="2" key="1">
    <citation type="submission" date="2021-01" db="EMBL/GenBank/DDBJ databases">
        <authorList>
            <person name="Kaushik A."/>
        </authorList>
    </citation>
    <scope>NUCLEOTIDE SEQUENCE</scope>
    <source>
        <strain evidence="2">AG3-T5</strain>
    </source>
</reference>
<dbReference type="AlphaFoldDB" id="A0A8H3C8B7"/>
<proteinExistence type="predicted"/>
<feature type="region of interest" description="Disordered" evidence="1">
    <location>
        <begin position="1"/>
        <end position="24"/>
    </location>
</feature>
<name>A0A8H3C8B7_9AGAM</name>
<organism evidence="2 3">
    <name type="scientific">Rhizoctonia solani</name>
    <dbReference type="NCBI Taxonomy" id="456999"/>
    <lineage>
        <taxon>Eukaryota</taxon>
        <taxon>Fungi</taxon>
        <taxon>Dikarya</taxon>
        <taxon>Basidiomycota</taxon>
        <taxon>Agaricomycotina</taxon>
        <taxon>Agaricomycetes</taxon>
        <taxon>Cantharellales</taxon>
        <taxon>Ceratobasidiaceae</taxon>
        <taxon>Rhizoctonia</taxon>
    </lineage>
</organism>
<evidence type="ECO:0000313" key="3">
    <source>
        <dbReference type="Proteomes" id="UP000663841"/>
    </source>
</evidence>
<feature type="compositionally biased region" description="Low complexity" evidence="1">
    <location>
        <begin position="47"/>
        <end position="70"/>
    </location>
</feature>
<protein>
    <submittedName>
        <fullName evidence="2">Uncharacterized protein</fullName>
    </submittedName>
</protein>
<comment type="caution">
    <text evidence="2">The sequence shown here is derived from an EMBL/GenBank/DDBJ whole genome shotgun (WGS) entry which is preliminary data.</text>
</comment>
<sequence>MSAPPETNPLDPNTEEVDLPVKENLEDYVKTARFDQECSAKARVYASSSDESSDSSSGGSIWSSSTGESTATTVETDPHEPSRIEAHLYYAGLRSKGRGPKLVYRDSSDVYEEPSGPEEYKRLMRLVPVPDNHGFGKDGLWDRVRDKVVELLDARNIKPTCVDFVRFTWLNKKKDQEIEEDEDEDDNGDEEDLDYDAMAPIMPVEDGDRYTTNPTIWMGVAPDTLTAAAAFEVTKDIRAFLDGLNITNIDIAYRETLPKSSPGHGPALFPTIEDGEPLKEVIDNVSVALSLPISGLKTTMQGTMGPYFHAGNRLFALTVRHNVFRFEAGNAEYKYHGSGPKKDVVLMGNPAFKNYLVSIQAHIGALLETVESIDRKINTLTIRVRDGVNLPESQIKLDENVAELGKIHRKIDVFKAFYVNIKKGWSKIRQRVIGYVVWAPPIGVGVAPHQYTLDLCVVELYKDRFMHLIGNVLSLGPEYTSFKLKGLLYERDDVLSGFKYPEDGLLRLQGILTAEQVKKPDTKNLQGDPVRRVLKRGLTTNTTVGTVTRFMSFVRKYFPTGNLESIELPIIPHENETGTFSKGGDSGSTIVSPLGEFVSLLTGGTNKGTNGSDITYSTLFEWVWELVLAEFPDANLYFEDMVAFLAAPV</sequence>
<accession>A0A8H3C8B7</accession>
<gene>
    <name evidence="2" type="ORF">RDB_LOCUS188115</name>
</gene>
<evidence type="ECO:0000313" key="2">
    <source>
        <dbReference type="EMBL" id="CAE6475257.1"/>
    </source>
</evidence>